<evidence type="ECO:0000259" key="18">
    <source>
        <dbReference type="Pfam" id="PF13614"/>
    </source>
</evidence>
<comment type="caution">
    <text evidence="19">The sequence shown here is derived from an EMBL/GenBank/DDBJ whole genome shotgun (WGS) entry which is preliminary data.</text>
</comment>
<evidence type="ECO:0000256" key="10">
    <source>
        <dbReference type="ARBA" id="ARBA00022777"/>
    </source>
</evidence>
<keyword evidence="9" id="KW-0547">Nucleotide-binding</keyword>
<comment type="similarity">
    <text evidence="3">Belongs to the etk/wzc family.</text>
</comment>
<organism evidence="19 20">
    <name type="scientific">Novosphingobium pokkalii</name>
    <dbReference type="NCBI Taxonomy" id="1770194"/>
    <lineage>
        <taxon>Bacteria</taxon>
        <taxon>Pseudomonadati</taxon>
        <taxon>Pseudomonadota</taxon>
        <taxon>Alphaproteobacteria</taxon>
        <taxon>Sphingomonadales</taxon>
        <taxon>Sphingomonadaceae</taxon>
        <taxon>Novosphingobium</taxon>
    </lineage>
</organism>
<evidence type="ECO:0000256" key="7">
    <source>
        <dbReference type="ARBA" id="ARBA00022679"/>
    </source>
</evidence>
<evidence type="ECO:0000256" key="1">
    <source>
        <dbReference type="ARBA" id="ARBA00004429"/>
    </source>
</evidence>
<keyword evidence="7" id="KW-0808">Transferase</keyword>
<dbReference type="EC" id="2.7.10.2" evidence="4"/>
<evidence type="ECO:0000256" key="14">
    <source>
        <dbReference type="ARBA" id="ARBA00023137"/>
    </source>
</evidence>
<evidence type="ECO:0000256" key="13">
    <source>
        <dbReference type="ARBA" id="ARBA00023136"/>
    </source>
</evidence>
<reference evidence="20" key="1">
    <citation type="journal article" date="2019" name="Int. J. Syst. Evol. Microbiol.">
        <title>The Global Catalogue of Microorganisms (GCM) 10K type strain sequencing project: providing services to taxonomists for standard genome sequencing and annotation.</title>
        <authorList>
            <consortium name="The Broad Institute Genomics Platform"/>
            <consortium name="The Broad Institute Genome Sequencing Center for Infectious Disease"/>
            <person name="Wu L."/>
            <person name="Ma J."/>
        </authorList>
    </citation>
    <scope>NUCLEOTIDE SEQUENCE [LARGE SCALE GENOMIC DNA]</scope>
    <source>
        <strain evidence="20">KCTC 42224</strain>
    </source>
</reference>
<dbReference type="InterPro" id="IPR005702">
    <property type="entry name" value="Wzc-like_C"/>
</dbReference>
<evidence type="ECO:0000256" key="6">
    <source>
        <dbReference type="ARBA" id="ARBA00022519"/>
    </source>
</evidence>
<comment type="subcellular location">
    <subcellularLocation>
        <location evidence="1">Cell inner membrane</location>
        <topology evidence="1">Multi-pass membrane protein</topology>
    </subcellularLocation>
</comment>
<proteinExistence type="inferred from homology"/>
<dbReference type="InterPro" id="IPR003856">
    <property type="entry name" value="LPS_length_determ_N"/>
</dbReference>
<dbReference type="InterPro" id="IPR050445">
    <property type="entry name" value="Bact_polysacc_biosynth/exp"/>
</dbReference>
<keyword evidence="8 16" id="KW-0812">Transmembrane</keyword>
<feature type="domain" description="AAA" evidence="18">
    <location>
        <begin position="538"/>
        <end position="667"/>
    </location>
</feature>
<evidence type="ECO:0000256" key="9">
    <source>
        <dbReference type="ARBA" id="ARBA00022741"/>
    </source>
</evidence>
<dbReference type="Pfam" id="PF13614">
    <property type="entry name" value="AAA_31"/>
    <property type="match status" value="1"/>
</dbReference>
<keyword evidence="13 16" id="KW-0472">Membrane</keyword>
<keyword evidence="6" id="KW-0997">Cell inner membrane</keyword>
<dbReference type="InterPro" id="IPR027417">
    <property type="entry name" value="P-loop_NTPase"/>
</dbReference>
<keyword evidence="5" id="KW-1003">Cell membrane</keyword>
<dbReference type="InterPro" id="IPR025669">
    <property type="entry name" value="AAA_dom"/>
</dbReference>
<keyword evidence="12 16" id="KW-1133">Transmembrane helix</keyword>
<protein>
    <recommendedName>
        <fullName evidence="4">non-specific protein-tyrosine kinase</fullName>
        <ecNumber evidence="4">2.7.10.2</ecNumber>
    </recommendedName>
</protein>
<dbReference type="PANTHER" id="PTHR32309:SF13">
    <property type="entry name" value="FERRIC ENTEROBACTIN TRANSPORT PROTEIN FEPE"/>
    <property type="match status" value="1"/>
</dbReference>
<evidence type="ECO:0000256" key="8">
    <source>
        <dbReference type="ARBA" id="ARBA00022692"/>
    </source>
</evidence>
<name>A0ABV7V2M7_9SPHN</name>
<keyword evidence="11" id="KW-0067">ATP-binding</keyword>
<comment type="similarity">
    <text evidence="2">Belongs to the CpsD/CapB family.</text>
</comment>
<sequence>MVNTAIDFYRAPAGIVPATPAEPRANSAAATDRIDLRRLLAMFRRRVGVFLGVLLGVLAVGMVITALQPRTYQARAEVTLNSKLQPVAPTSTNDRSDQPAIPSESFVDTQVSVITSEANTAAVVDALGLARDPRFAPPAGDAKSAGAKPGSGQASARDAAIAYLGKNVSAQRIGTTYGIAITFESRDPQEAARIANAFAEQYTLGALENKRTGARDTTSVIATRLEQLRQQALADSAAVQRYRIAHNLLSTTQGTLTEQEISSYNQEVTAARAQASEDAARLEAAQRQLQAGGSGGVGEASLSPVIGQMRAQQAGLAAEFAALSSRYGPQHPEVLRSKAQLDAINRQIAAETQRVLASLEAKARVSQQRLSSLAGSLDASRGALAQNNAAQVGLDDLQKRAETSNALYESYLNRYKELTAREGTEQADADMLHRADVPRNPSSPHILINAVLALALGTGLGIAAAFLTEMTFTGLTTGEDIEERLGVRYLCAIPTLQSVAKRGERVPASALLEDPRSVFAESFRSLRASIAMNTTEARIIAITSALPEEGKTTTSICLARSMAAAGDRILLIDGDLRRQGVSRFLRGGEGRPGLMEVLHGTASLDDALVVDPATGLSILPLSADNTDRSELVTGEEMDRLLATARERFDAVIIDTAPVLPIADARLLLGKADASVFVVRWRKTPEQALRAALRLLPIDRVQLAGVALTRVDMRKQPRFDYGETAFYRSYESYYA</sequence>
<feature type="domain" description="Polysaccharide chain length determinant N-terminal" evidence="17">
    <location>
        <begin position="32"/>
        <end position="126"/>
    </location>
</feature>
<dbReference type="PANTHER" id="PTHR32309">
    <property type="entry name" value="TYROSINE-PROTEIN KINASE"/>
    <property type="match status" value="1"/>
</dbReference>
<feature type="transmembrane region" description="Helical" evidence="16">
    <location>
        <begin position="47"/>
        <end position="67"/>
    </location>
</feature>
<dbReference type="Gene3D" id="3.40.50.300">
    <property type="entry name" value="P-loop containing nucleotide triphosphate hydrolases"/>
    <property type="match status" value="1"/>
</dbReference>
<evidence type="ECO:0000256" key="4">
    <source>
        <dbReference type="ARBA" id="ARBA00011903"/>
    </source>
</evidence>
<evidence type="ECO:0000256" key="16">
    <source>
        <dbReference type="SAM" id="Phobius"/>
    </source>
</evidence>
<evidence type="ECO:0000256" key="3">
    <source>
        <dbReference type="ARBA" id="ARBA00008883"/>
    </source>
</evidence>
<dbReference type="Pfam" id="PF02706">
    <property type="entry name" value="Wzz"/>
    <property type="match status" value="1"/>
</dbReference>
<gene>
    <name evidence="19" type="ORF">ACFOOT_09555</name>
</gene>
<evidence type="ECO:0000256" key="2">
    <source>
        <dbReference type="ARBA" id="ARBA00007316"/>
    </source>
</evidence>
<evidence type="ECO:0000256" key="15">
    <source>
        <dbReference type="ARBA" id="ARBA00051245"/>
    </source>
</evidence>
<dbReference type="SUPFAM" id="SSF52540">
    <property type="entry name" value="P-loop containing nucleoside triphosphate hydrolases"/>
    <property type="match status" value="1"/>
</dbReference>
<dbReference type="Proteomes" id="UP001595683">
    <property type="component" value="Unassembled WGS sequence"/>
</dbReference>
<comment type="catalytic activity">
    <reaction evidence="15">
        <text>L-tyrosyl-[protein] + ATP = O-phospho-L-tyrosyl-[protein] + ADP + H(+)</text>
        <dbReference type="Rhea" id="RHEA:10596"/>
        <dbReference type="Rhea" id="RHEA-COMP:10136"/>
        <dbReference type="Rhea" id="RHEA-COMP:20101"/>
        <dbReference type="ChEBI" id="CHEBI:15378"/>
        <dbReference type="ChEBI" id="CHEBI:30616"/>
        <dbReference type="ChEBI" id="CHEBI:46858"/>
        <dbReference type="ChEBI" id="CHEBI:61978"/>
        <dbReference type="ChEBI" id="CHEBI:456216"/>
        <dbReference type="EC" id="2.7.10.2"/>
    </reaction>
</comment>
<evidence type="ECO:0000259" key="17">
    <source>
        <dbReference type="Pfam" id="PF02706"/>
    </source>
</evidence>
<dbReference type="EMBL" id="JBHRYE010000013">
    <property type="protein sequence ID" value="MFC3671675.1"/>
    <property type="molecule type" value="Genomic_DNA"/>
</dbReference>
<accession>A0ABV7V2M7</accession>
<dbReference type="NCBIfam" id="TIGR01007">
    <property type="entry name" value="eps_fam"/>
    <property type="match status" value="1"/>
</dbReference>
<evidence type="ECO:0000256" key="5">
    <source>
        <dbReference type="ARBA" id="ARBA00022475"/>
    </source>
</evidence>
<dbReference type="RefSeq" id="WP_191324365.1">
    <property type="nucleotide sequence ID" value="NZ_BMZP01000008.1"/>
</dbReference>
<keyword evidence="10" id="KW-0418">Kinase</keyword>
<evidence type="ECO:0000313" key="20">
    <source>
        <dbReference type="Proteomes" id="UP001595683"/>
    </source>
</evidence>
<dbReference type="CDD" id="cd05387">
    <property type="entry name" value="BY-kinase"/>
    <property type="match status" value="1"/>
</dbReference>
<keyword evidence="20" id="KW-1185">Reference proteome</keyword>
<evidence type="ECO:0000256" key="11">
    <source>
        <dbReference type="ARBA" id="ARBA00022840"/>
    </source>
</evidence>
<keyword evidence="14" id="KW-0829">Tyrosine-protein kinase</keyword>
<evidence type="ECO:0000256" key="12">
    <source>
        <dbReference type="ARBA" id="ARBA00022989"/>
    </source>
</evidence>
<evidence type="ECO:0000313" key="19">
    <source>
        <dbReference type="EMBL" id="MFC3671675.1"/>
    </source>
</evidence>